<dbReference type="CDD" id="cd03522">
    <property type="entry name" value="MoeA_like"/>
    <property type="match status" value="1"/>
</dbReference>
<dbReference type="SUPFAM" id="SSF53218">
    <property type="entry name" value="Molybdenum cofactor biosynthesis proteins"/>
    <property type="match status" value="1"/>
</dbReference>
<dbReference type="PANTHER" id="PTHR10192">
    <property type="entry name" value="MOLYBDOPTERIN BIOSYNTHESIS PROTEIN"/>
    <property type="match status" value="1"/>
</dbReference>
<dbReference type="PANTHER" id="PTHR10192:SF28">
    <property type="entry name" value="MOLYBDOPTERIN MOLYBDENUMTRANSFERASE"/>
    <property type="match status" value="1"/>
</dbReference>
<dbReference type="EMBL" id="BAAACG010000013">
    <property type="protein sequence ID" value="GAA0744794.1"/>
    <property type="molecule type" value="Genomic_DNA"/>
</dbReference>
<name>A0ABP3UY90_9CLOT</name>
<feature type="domain" description="MoaB/Mog" evidence="2">
    <location>
        <begin position="172"/>
        <end position="304"/>
    </location>
</feature>
<comment type="similarity">
    <text evidence="1">Belongs to the MoeA family.</text>
</comment>
<dbReference type="Pfam" id="PF00994">
    <property type="entry name" value="MoCF_biosynth"/>
    <property type="match status" value="1"/>
</dbReference>
<dbReference type="Proteomes" id="UP001501510">
    <property type="component" value="Unassembled WGS sequence"/>
</dbReference>
<dbReference type="InterPro" id="IPR036425">
    <property type="entry name" value="MoaB/Mog-like_dom_sf"/>
</dbReference>
<dbReference type="RefSeq" id="WP_343762825.1">
    <property type="nucleotide sequence ID" value="NZ_BAAACG010000013.1"/>
</dbReference>
<comment type="function">
    <text evidence="1">Catalyzes the insertion of molybdate into adenylated molybdopterin with the concomitant release of AMP.</text>
</comment>
<protein>
    <recommendedName>
        <fullName evidence="1">Molybdopterin molybdenumtransferase</fullName>
        <ecNumber evidence="1">2.10.1.1</ecNumber>
    </recommendedName>
</protein>
<comment type="cofactor">
    <cofactor evidence="1">
        <name>Mg(2+)</name>
        <dbReference type="ChEBI" id="CHEBI:18420"/>
    </cofactor>
</comment>
<keyword evidence="1" id="KW-0479">Metal-binding</keyword>
<accession>A0ABP3UY90</accession>
<comment type="catalytic activity">
    <reaction evidence="1">
        <text>adenylyl-molybdopterin + molybdate = Mo-molybdopterin + AMP + H(+)</text>
        <dbReference type="Rhea" id="RHEA:35047"/>
        <dbReference type="ChEBI" id="CHEBI:15378"/>
        <dbReference type="ChEBI" id="CHEBI:36264"/>
        <dbReference type="ChEBI" id="CHEBI:62727"/>
        <dbReference type="ChEBI" id="CHEBI:71302"/>
        <dbReference type="ChEBI" id="CHEBI:456215"/>
    </reaction>
</comment>
<keyword evidence="1" id="KW-0501">Molybdenum cofactor biosynthesis</keyword>
<comment type="caution">
    <text evidence="3">The sequence shown here is derived from an EMBL/GenBank/DDBJ whole genome shotgun (WGS) entry which is preliminary data.</text>
</comment>
<reference evidence="4" key="1">
    <citation type="journal article" date="2019" name="Int. J. Syst. Evol. Microbiol.">
        <title>The Global Catalogue of Microorganisms (GCM) 10K type strain sequencing project: providing services to taxonomists for standard genome sequencing and annotation.</title>
        <authorList>
            <consortium name="The Broad Institute Genomics Platform"/>
            <consortium name="The Broad Institute Genome Sequencing Center for Infectious Disease"/>
            <person name="Wu L."/>
            <person name="Ma J."/>
        </authorList>
    </citation>
    <scope>NUCLEOTIDE SEQUENCE [LARGE SCALE GENOMIC DNA]</scope>
    <source>
        <strain evidence="4">JCM 1407</strain>
    </source>
</reference>
<evidence type="ECO:0000256" key="1">
    <source>
        <dbReference type="RuleBase" id="RU365090"/>
    </source>
</evidence>
<gene>
    <name evidence="3" type="ORF">GCM10008906_30170</name>
</gene>
<keyword evidence="1" id="KW-0500">Molybdenum</keyword>
<evidence type="ECO:0000259" key="2">
    <source>
        <dbReference type="SMART" id="SM00852"/>
    </source>
</evidence>
<organism evidence="3 4">
    <name type="scientific">Clostridium oceanicum</name>
    <dbReference type="NCBI Taxonomy" id="1543"/>
    <lineage>
        <taxon>Bacteria</taxon>
        <taxon>Bacillati</taxon>
        <taxon>Bacillota</taxon>
        <taxon>Clostridia</taxon>
        <taxon>Eubacteriales</taxon>
        <taxon>Clostridiaceae</taxon>
        <taxon>Clostridium</taxon>
    </lineage>
</organism>
<keyword evidence="1" id="KW-0808">Transferase</keyword>
<evidence type="ECO:0000313" key="3">
    <source>
        <dbReference type="EMBL" id="GAA0744794.1"/>
    </source>
</evidence>
<sequence>MEKIKVQEAVGKVLCHDITMIIPGKVKKRAFKKGHIIKDEDIDVLLSIGKDNIYVFEKQEGMLHENDAAKRLKKLVAGEGLEFSDLSEGKITFIAKYDGLVKINKEELFKLNYLGEICFSTIHNNTPVKKGQKLAGIRVIPLIIDENKILEAEDKIKEKIIKVVPIKSKKVGIVTTGNEVYYKRIKDAFSPVIKDKVGEYNCEVIRQKILPDDKEKISSAIKEFIDEGAELIVCTGGMSVDPDDVTPGAIKNTGANIISYGSPVLPGAMFLVSYYNNIPILGLPGCVMYNKRTVFDLVLPRVLAEERLEYKDIIEYGHGGFCMNCEICNFPKCGFGKGV</sequence>
<keyword evidence="1" id="KW-0460">Magnesium</keyword>
<proteinExistence type="inferred from homology"/>
<evidence type="ECO:0000313" key="4">
    <source>
        <dbReference type="Proteomes" id="UP001501510"/>
    </source>
</evidence>
<dbReference type="EC" id="2.10.1.1" evidence="1"/>
<dbReference type="InterPro" id="IPR001453">
    <property type="entry name" value="MoaB/Mog_dom"/>
</dbReference>
<comment type="pathway">
    <text evidence="1">Cofactor biosynthesis; molybdopterin biosynthesis.</text>
</comment>
<dbReference type="InterPro" id="IPR038987">
    <property type="entry name" value="MoeA-like"/>
</dbReference>
<keyword evidence="4" id="KW-1185">Reference proteome</keyword>
<dbReference type="SMART" id="SM00852">
    <property type="entry name" value="MoCF_biosynth"/>
    <property type="match status" value="1"/>
</dbReference>
<dbReference type="Gene3D" id="3.40.980.10">
    <property type="entry name" value="MoaB/Mog-like domain"/>
    <property type="match status" value="1"/>
</dbReference>